<dbReference type="PANTHER" id="PTHR37422">
    <property type="entry name" value="TEICHURONIC ACID BIOSYNTHESIS PROTEIN TUAE"/>
    <property type="match status" value="1"/>
</dbReference>
<protein>
    <submittedName>
        <fullName evidence="7">O-antigen polymerase</fullName>
    </submittedName>
</protein>
<keyword evidence="2 5" id="KW-0812">Transmembrane</keyword>
<feature type="transmembrane region" description="Helical" evidence="5">
    <location>
        <begin position="198"/>
        <end position="219"/>
    </location>
</feature>
<keyword evidence="8" id="KW-1185">Reference proteome</keyword>
<accession>D6TKQ1</accession>
<dbReference type="eggNOG" id="COG3307">
    <property type="taxonomic scope" value="Bacteria"/>
</dbReference>
<feature type="transmembrane region" description="Helical" evidence="5">
    <location>
        <begin position="485"/>
        <end position="504"/>
    </location>
</feature>
<feature type="transmembrane region" description="Helical" evidence="5">
    <location>
        <begin position="142"/>
        <end position="162"/>
    </location>
</feature>
<feature type="domain" description="O-antigen ligase-related" evidence="6">
    <location>
        <begin position="276"/>
        <end position="428"/>
    </location>
</feature>
<gene>
    <name evidence="7" type="ORF">Krac_7645</name>
</gene>
<feature type="transmembrane region" description="Helical" evidence="5">
    <location>
        <begin position="61"/>
        <end position="82"/>
    </location>
</feature>
<dbReference type="InterPro" id="IPR051533">
    <property type="entry name" value="WaaL-like"/>
</dbReference>
<dbReference type="InParanoid" id="D6TKQ1"/>
<feature type="transmembrane region" description="Helical" evidence="5">
    <location>
        <begin position="293"/>
        <end position="308"/>
    </location>
</feature>
<sequence length="537" mass="59177">MNSISAQSMDRLDNAPRSSGFQRFLEMFHEQGAVANVVGVLGALCVMACVIALPPAISIRVLLYATASIWVLLRPRMALYLLPFAVPWGSLDALNLGGMNLTSGDILVFLLATSWLLGYVVRNRLGAQRTRTGTFDRESYNLPRILTIGTIVLLVAMCLSIPTAFSMKASLKEIAKWVEVALILCLGTQYIRTRRQVWTLVVLCSLAALSQAFMGYAQYAFNLGPQSFIRGQGLRVYGTFDQPNPYAGYIDMTLLITGTLMLLGRNWLTRIGAGVVTLLLGVAFGLAQSRGGQIALALALLFVFIAGFPRLNLLVRIGVIALLLGIAGYCAGIIPEHYVNPILNKLGLTGISFANPSSDDFSTAERLAHWIAGLNMFQDHPFFGVGIGNYPVAYPKYFITIFNNSLGHAHNYYINIAAEAGIFGLIGLLTFLSGIFLVGRRTLQSMHLRLQQLKTQTLPAQIKAGAEGWQQRRTLRQIRLLQNDYALAIGLIASLLAICIHNFFDNLYVHSMTNLFALLIVLLVRLPYVTRQEEQRR</sequence>
<feature type="transmembrane region" description="Helical" evidence="5">
    <location>
        <begin position="412"/>
        <end position="439"/>
    </location>
</feature>
<organism evidence="7 8">
    <name type="scientific">Ktedonobacter racemifer DSM 44963</name>
    <dbReference type="NCBI Taxonomy" id="485913"/>
    <lineage>
        <taxon>Bacteria</taxon>
        <taxon>Bacillati</taxon>
        <taxon>Chloroflexota</taxon>
        <taxon>Ktedonobacteria</taxon>
        <taxon>Ktedonobacterales</taxon>
        <taxon>Ktedonobacteraceae</taxon>
        <taxon>Ktedonobacter</taxon>
    </lineage>
</organism>
<dbReference type="Proteomes" id="UP000004508">
    <property type="component" value="Unassembled WGS sequence"/>
</dbReference>
<dbReference type="InterPro" id="IPR007016">
    <property type="entry name" value="O-antigen_ligase-rel_domated"/>
</dbReference>
<feature type="transmembrane region" description="Helical" evidence="5">
    <location>
        <begin position="102"/>
        <end position="121"/>
    </location>
</feature>
<feature type="transmembrane region" description="Helical" evidence="5">
    <location>
        <begin position="174"/>
        <end position="191"/>
    </location>
</feature>
<dbReference type="Pfam" id="PF04932">
    <property type="entry name" value="Wzy_C"/>
    <property type="match status" value="1"/>
</dbReference>
<evidence type="ECO:0000259" key="6">
    <source>
        <dbReference type="Pfam" id="PF04932"/>
    </source>
</evidence>
<evidence type="ECO:0000256" key="3">
    <source>
        <dbReference type="ARBA" id="ARBA00022989"/>
    </source>
</evidence>
<dbReference type="EMBL" id="ADVG01000002">
    <property type="protein sequence ID" value="EFH86351.1"/>
    <property type="molecule type" value="Genomic_DNA"/>
</dbReference>
<evidence type="ECO:0000256" key="2">
    <source>
        <dbReference type="ARBA" id="ARBA00022692"/>
    </source>
</evidence>
<dbReference type="STRING" id="485913.Krac_7645"/>
<feature type="transmembrane region" description="Helical" evidence="5">
    <location>
        <begin position="33"/>
        <end position="54"/>
    </location>
</feature>
<proteinExistence type="predicted"/>
<dbReference type="AlphaFoldDB" id="D6TKQ1"/>
<keyword evidence="4 5" id="KW-0472">Membrane</keyword>
<dbReference type="GO" id="GO:0016020">
    <property type="term" value="C:membrane"/>
    <property type="evidence" value="ECO:0007669"/>
    <property type="project" value="UniProtKB-SubCell"/>
</dbReference>
<comment type="subcellular location">
    <subcellularLocation>
        <location evidence="1">Membrane</location>
        <topology evidence="1">Multi-pass membrane protein</topology>
    </subcellularLocation>
</comment>
<feature type="transmembrane region" description="Helical" evidence="5">
    <location>
        <begin position="246"/>
        <end position="264"/>
    </location>
</feature>
<keyword evidence="3 5" id="KW-1133">Transmembrane helix</keyword>
<dbReference type="OrthoDB" id="9806320at2"/>
<feature type="transmembrane region" description="Helical" evidence="5">
    <location>
        <begin position="510"/>
        <end position="528"/>
    </location>
</feature>
<evidence type="ECO:0000313" key="8">
    <source>
        <dbReference type="Proteomes" id="UP000004508"/>
    </source>
</evidence>
<dbReference type="RefSeq" id="WP_007910603.1">
    <property type="nucleotide sequence ID" value="NZ_ADVG01000002.1"/>
</dbReference>
<evidence type="ECO:0000256" key="5">
    <source>
        <dbReference type="SAM" id="Phobius"/>
    </source>
</evidence>
<feature type="transmembrane region" description="Helical" evidence="5">
    <location>
        <begin position="313"/>
        <end position="334"/>
    </location>
</feature>
<name>D6TKQ1_KTERA</name>
<comment type="caution">
    <text evidence="7">The sequence shown here is derived from an EMBL/GenBank/DDBJ whole genome shotgun (WGS) entry which is preliminary data.</text>
</comment>
<evidence type="ECO:0000256" key="1">
    <source>
        <dbReference type="ARBA" id="ARBA00004141"/>
    </source>
</evidence>
<dbReference type="PANTHER" id="PTHR37422:SF13">
    <property type="entry name" value="LIPOPOLYSACCHARIDE BIOSYNTHESIS PROTEIN PA4999-RELATED"/>
    <property type="match status" value="1"/>
</dbReference>
<feature type="transmembrane region" description="Helical" evidence="5">
    <location>
        <begin position="271"/>
        <end position="287"/>
    </location>
</feature>
<reference evidence="7 8" key="1">
    <citation type="journal article" date="2011" name="Stand. Genomic Sci.">
        <title>Non-contiguous finished genome sequence and contextual data of the filamentous soil bacterium Ktedonobacter racemifer type strain (SOSP1-21).</title>
        <authorList>
            <person name="Chang Y.J."/>
            <person name="Land M."/>
            <person name="Hauser L."/>
            <person name="Chertkov O."/>
            <person name="Del Rio T.G."/>
            <person name="Nolan M."/>
            <person name="Copeland A."/>
            <person name="Tice H."/>
            <person name="Cheng J.F."/>
            <person name="Lucas S."/>
            <person name="Han C."/>
            <person name="Goodwin L."/>
            <person name="Pitluck S."/>
            <person name="Ivanova N."/>
            <person name="Ovchinikova G."/>
            <person name="Pati A."/>
            <person name="Chen A."/>
            <person name="Palaniappan K."/>
            <person name="Mavromatis K."/>
            <person name="Liolios K."/>
            <person name="Brettin T."/>
            <person name="Fiebig A."/>
            <person name="Rohde M."/>
            <person name="Abt B."/>
            <person name="Goker M."/>
            <person name="Detter J.C."/>
            <person name="Woyke T."/>
            <person name="Bristow J."/>
            <person name="Eisen J.A."/>
            <person name="Markowitz V."/>
            <person name="Hugenholtz P."/>
            <person name="Kyrpides N.C."/>
            <person name="Klenk H.P."/>
            <person name="Lapidus A."/>
        </authorList>
    </citation>
    <scope>NUCLEOTIDE SEQUENCE [LARGE SCALE GENOMIC DNA]</scope>
    <source>
        <strain evidence="8">DSM 44963</strain>
    </source>
</reference>
<evidence type="ECO:0000313" key="7">
    <source>
        <dbReference type="EMBL" id="EFH86351.1"/>
    </source>
</evidence>
<evidence type="ECO:0000256" key="4">
    <source>
        <dbReference type="ARBA" id="ARBA00023136"/>
    </source>
</evidence>